<sequence length="86" mass="9856">MQPEVPCELCDDSGTMSWVQPVQKPDGTFVLIDARHPCTCERSRWWRAPAAERSRVVEVGERPEEIGNVAEANRPHRTDWSRPREG</sequence>
<organism evidence="2 3">
    <name type="scientific">Saccharothrix espanaensis (strain ATCC 51144 / DSM 44229 / JCM 9112 / NBRC 15066 / NRRL 15764)</name>
    <dbReference type="NCBI Taxonomy" id="1179773"/>
    <lineage>
        <taxon>Bacteria</taxon>
        <taxon>Bacillati</taxon>
        <taxon>Actinomycetota</taxon>
        <taxon>Actinomycetes</taxon>
        <taxon>Pseudonocardiales</taxon>
        <taxon>Pseudonocardiaceae</taxon>
        <taxon>Saccharothrix</taxon>
    </lineage>
</organism>
<accession>K0K9I0</accession>
<protein>
    <submittedName>
        <fullName evidence="2">Uncharacterized protein</fullName>
    </submittedName>
</protein>
<dbReference type="KEGG" id="sesp:BN6_60220"/>
<name>K0K9I0_SACES</name>
<evidence type="ECO:0000256" key="1">
    <source>
        <dbReference type="SAM" id="MobiDB-lite"/>
    </source>
</evidence>
<reference evidence="2 3" key="1">
    <citation type="journal article" date="2012" name="BMC Genomics">
        <title>Complete genome sequence of Saccharothrix espanaensis DSM 44229T and comparison to the other completely sequenced Pseudonocardiaceae.</title>
        <authorList>
            <person name="Strobel T."/>
            <person name="Al-Dilaimi A."/>
            <person name="Blom J."/>
            <person name="Gessner A."/>
            <person name="Kalinowski J."/>
            <person name="Luzhetska M."/>
            <person name="Puhler A."/>
            <person name="Szczepanowski R."/>
            <person name="Bechthold A."/>
            <person name="Ruckert C."/>
        </authorList>
    </citation>
    <scope>NUCLEOTIDE SEQUENCE [LARGE SCALE GENOMIC DNA]</scope>
    <source>
        <strain evidence="3">ATCC 51144 / DSM 44229 / JCM 9112 / NBRC 15066 / NRRL 15764</strain>
    </source>
</reference>
<dbReference type="RefSeq" id="WP_015103389.1">
    <property type="nucleotide sequence ID" value="NC_019673.1"/>
</dbReference>
<dbReference type="AlphaFoldDB" id="K0K9I0"/>
<dbReference type="HOGENOM" id="CLU_2496024_0_0_11"/>
<evidence type="ECO:0000313" key="3">
    <source>
        <dbReference type="Proteomes" id="UP000006281"/>
    </source>
</evidence>
<dbReference type="EMBL" id="HE804045">
    <property type="protein sequence ID" value="CCH33278.1"/>
    <property type="molecule type" value="Genomic_DNA"/>
</dbReference>
<gene>
    <name evidence="2" type="ordered locus">BN6_60220</name>
</gene>
<feature type="region of interest" description="Disordered" evidence="1">
    <location>
        <begin position="61"/>
        <end position="86"/>
    </location>
</feature>
<evidence type="ECO:0000313" key="2">
    <source>
        <dbReference type="EMBL" id="CCH33278.1"/>
    </source>
</evidence>
<dbReference type="Proteomes" id="UP000006281">
    <property type="component" value="Chromosome"/>
</dbReference>
<keyword evidence="3" id="KW-1185">Reference proteome</keyword>
<proteinExistence type="predicted"/>
<feature type="compositionally biased region" description="Basic and acidic residues" evidence="1">
    <location>
        <begin position="73"/>
        <end position="86"/>
    </location>
</feature>
<dbReference type="OrthoDB" id="3556176at2"/>
<dbReference type="BioCyc" id="SESP1179773:BN6_RS28985-MONOMER"/>
<dbReference type="PATRIC" id="fig|1179773.3.peg.6066"/>